<keyword evidence="4" id="KW-1185">Reference proteome</keyword>
<protein>
    <submittedName>
        <fullName evidence="3">Iron uptake porin</fullName>
    </submittedName>
</protein>
<dbReference type="GO" id="GO:0008643">
    <property type="term" value="P:carbohydrate transport"/>
    <property type="evidence" value="ECO:0007669"/>
    <property type="project" value="InterPro"/>
</dbReference>
<feature type="domain" description="SLH" evidence="2">
    <location>
        <begin position="75"/>
        <end position="139"/>
    </location>
</feature>
<reference evidence="4" key="1">
    <citation type="journal article" date="2021" name="Science">
        <title>Hunting the eagle killer: A cyanobacterial neurotoxin causes vacuolar myelinopathy.</title>
        <authorList>
            <person name="Breinlinger S."/>
            <person name="Phillips T.J."/>
            <person name="Haram B.N."/>
            <person name="Mares J."/>
            <person name="Martinez Yerena J.A."/>
            <person name="Hrouzek P."/>
            <person name="Sobotka R."/>
            <person name="Henderson W.M."/>
            <person name="Schmieder P."/>
            <person name="Williams S.M."/>
            <person name="Lauderdale J.D."/>
            <person name="Wilde H.D."/>
            <person name="Gerrin W."/>
            <person name="Kust A."/>
            <person name="Washington J.W."/>
            <person name="Wagner C."/>
            <person name="Geier B."/>
            <person name="Liebeke M."/>
            <person name="Enke H."/>
            <person name="Niedermeyer T.H.J."/>
            <person name="Wilde S.B."/>
        </authorList>
    </citation>
    <scope>NUCLEOTIDE SEQUENCE [LARGE SCALE GENOMIC DNA]</scope>
    <source>
        <strain evidence="4">Thurmond2011</strain>
    </source>
</reference>
<dbReference type="PROSITE" id="PS51272">
    <property type="entry name" value="SLH"/>
    <property type="match status" value="1"/>
</dbReference>
<proteinExistence type="inferred from homology"/>
<dbReference type="InterPro" id="IPR007049">
    <property type="entry name" value="Carb-sel_porin_OprB"/>
</dbReference>
<accession>A0AAP5M943</accession>
<dbReference type="InterPro" id="IPR001119">
    <property type="entry name" value="SLH_dom"/>
</dbReference>
<comment type="similarity">
    <text evidence="1">Belongs to the OprB family.</text>
</comment>
<evidence type="ECO:0000259" key="2">
    <source>
        <dbReference type="PROSITE" id="PS51272"/>
    </source>
</evidence>
<dbReference type="NCBIfam" id="NF033921">
    <property type="entry name" value="por_somb"/>
    <property type="match status" value="1"/>
</dbReference>
<evidence type="ECO:0000313" key="4">
    <source>
        <dbReference type="Proteomes" id="UP000667802"/>
    </source>
</evidence>
<name>A0AAP5M943_9CYAN</name>
<dbReference type="EMBL" id="JAALHA020000002">
    <property type="protein sequence ID" value="MDR9894288.1"/>
    <property type="molecule type" value="Genomic_DNA"/>
</dbReference>
<evidence type="ECO:0000256" key="1">
    <source>
        <dbReference type="RuleBase" id="RU363072"/>
    </source>
</evidence>
<comment type="caution">
    <text evidence="3">The sequence shown here is derived from an EMBL/GenBank/DDBJ whole genome shotgun (WGS) entry which is preliminary data.</text>
</comment>
<dbReference type="Pfam" id="PF04966">
    <property type="entry name" value="OprB"/>
    <property type="match status" value="1"/>
</dbReference>
<organism evidence="3 4">
    <name type="scientific">Aetokthonos hydrillicola Thurmond2011</name>
    <dbReference type="NCBI Taxonomy" id="2712845"/>
    <lineage>
        <taxon>Bacteria</taxon>
        <taxon>Bacillati</taxon>
        <taxon>Cyanobacteriota</taxon>
        <taxon>Cyanophyceae</taxon>
        <taxon>Nostocales</taxon>
        <taxon>Hapalosiphonaceae</taxon>
        <taxon>Aetokthonos</taxon>
    </lineage>
</organism>
<dbReference type="Proteomes" id="UP000667802">
    <property type="component" value="Unassembled WGS sequence"/>
</dbReference>
<evidence type="ECO:0000313" key="3">
    <source>
        <dbReference type="EMBL" id="MDR9894288.1"/>
    </source>
</evidence>
<sequence>MFGVKAPPTTGIRLFQNSKFQLAPGQTEAVLTEVPQTKILAQIPEDSLNSVETSEQPSDFSAEQLSTIPISQLTSVSALSDVQPTDWAFQALQSLVERYGCIAGYPDNTFRGKRAVSRYEFAAGLNTCLKSINDLTKSATTDLLRREDLATIQKLQQDFASELSILRGRIDNLEAKTAELEARQFSATTKLVGEAVFTVAAASNQSGTNNQAVFQNRVRLDLQTSFTGKDTLHTRIGAGNTPNFSFPGNPAAPGGVPTATGILTTQEGYANDSAGIDWLAYYFTIGEKAQFYLAPLLGAHTDYLPPTNPYIDNSDGGSGALTLYGKNNSIYNIGGGTGLGVSYKFNNAFQLSAGYLAGGGDSPANPSKGNGLFNGSYSALGQLRVSPNKKLSFALTYMNSYHTPGTPIFSLGFSSLQGASTISGVVGTSLANFPGGVNTGVSANSYGAEASYQLNPKFFVGAWGHYSNTNIKSRSSPNGEIWNYAVTFAFPDLFNKGNVGGLIVGVEPYLGNAKALFGSRATNKVPLHVEAFYKYQLNNNISITPGVIYLNAPDQNKDADALIGVLRTTFTF</sequence>
<dbReference type="GO" id="GO:0015288">
    <property type="term" value="F:porin activity"/>
    <property type="evidence" value="ECO:0007669"/>
    <property type="project" value="InterPro"/>
</dbReference>
<dbReference type="Pfam" id="PF00395">
    <property type="entry name" value="SLH"/>
    <property type="match status" value="1"/>
</dbReference>
<dbReference type="InterPro" id="IPR047684">
    <property type="entry name" value="Por_som-like"/>
</dbReference>
<dbReference type="GO" id="GO:0016020">
    <property type="term" value="C:membrane"/>
    <property type="evidence" value="ECO:0007669"/>
    <property type="project" value="InterPro"/>
</dbReference>
<gene>
    <name evidence="3" type="ORF">G7B40_006840</name>
</gene>
<dbReference type="AlphaFoldDB" id="A0AAP5M943"/>
<dbReference type="PANTHER" id="PTHR43308:SF1">
    <property type="entry name" value="OUTER MEMBRANE PROTEIN ALPHA"/>
    <property type="match status" value="1"/>
</dbReference>
<dbReference type="InterPro" id="IPR051465">
    <property type="entry name" value="Cell_Envelope_Struct_Comp"/>
</dbReference>
<dbReference type="PANTHER" id="PTHR43308">
    <property type="entry name" value="OUTER MEMBRANE PROTEIN ALPHA-RELATED"/>
    <property type="match status" value="1"/>
</dbReference>